<keyword evidence="2" id="KW-0812">Transmembrane</keyword>
<dbReference type="Proteomes" id="UP000886842">
    <property type="component" value="Unassembled WGS sequence"/>
</dbReference>
<evidence type="ECO:0000256" key="1">
    <source>
        <dbReference type="SAM" id="MobiDB-lite"/>
    </source>
</evidence>
<organism evidence="3 4">
    <name type="scientific">Candidatus Avipropionibacterium avicola</name>
    <dbReference type="NCBI Taxonomy" id="2840701"/>
    <lineage>
        <taxon>Bacteria</taxon>
        <taxon>Bacillati</taxon>
        <taxon>Actinomycetota</taxon>
        <taxon>Actinomycetes</taxon>
        <taxon>Propionibacteriales</taxon>
        <taxon>Propionibacteriaceae</taxon>
        <taxon>Propionibacteriaceae incertae sedis</taxon>
        <taxon>Candidatus Avipropionibacterium</taxon>
    </lineage>
</organism>
<dbReference type="AlphaFoldDB" id="A0A9D1KNV9"/>
<feature type="compositionally biased region" description="Pro residues" evidence="1">
    <location>
        <begin position="89"/>
        <end position="112"/>
    </location>
</feature>
<keyword evidence="2" id="KW-1133">Transmembrane helix</keyword>
<comment type="caution">
    <text evidence="3">The sequence shown here is derived from an EMBL/GenBank/DDBJ whole genome shotgun (WGS) entry which is preliminary data.</text>
</comment>
<keyword evidence="2" id="KW-0472">Membrane</keyword>
<proteinExistence type="predicted"/>
<evidence type="ECO:0000313" key="3">
    <source>
        <dbReference type="EMBL" id="HIT76906.1"/>
    </source>
</evidence>
<dbReference type="SUPFAM" id="SSF81995">
    <property type="entry name" value="beta-sandwich domain of Sec23/24"/>
    <property type="match status" value="1"/>
</dbReference>
<feature type="transmembrane region" description="Helical" evidence="2">
    <location>
        <begin position="119"/>
        <end position="142"/>
    </location>
</feature>
<dbReference type="EMBL" id="DVLP01000437">
    <property type="protein sequence ID" value="HIT76906.1"/>
    <property type="molecule type" value="Genomic_DNA"/>
</dbReference>
<reference evidence="3" key="2">
    <citation type="journal article" date="2021" name="PeerJ">
        <title>Extensive microbial diversity within the chicken gut microbiome revealed by metagenomics and culture.</title>
        <authorList>
            <person name="Gilroy R."/>
            <person name="Ravi A."/>
            <person name="Getino M."/>
            <person name="Pursley I."/>
            <person name="Horton D.L."/>
            <person name="Alikhan N.F."/>
            <person name="Baker D."/>
            <person name="Gharbi K."/>
            <person name="Hall N."/>
            <person name="Watson M."/>
            <person name="Adriaenssens E.M."/>
            <person name="Foster-Nyarko E."/>
            <person name="Jarju S."/>
            <person name="Secka A."/>
            <person name="Antonio M."/>
            <person name="Oren A."/>
            <person name="Chaudhuri R.R."/>
            <person name="La Ragione R."/>
            <person name="Hildebrand F."/>
            <person name="Pallen M.J."/>
        </authorList>
    </citation>
    <scope>NUCLEOTIDE SEQUENCE</scope>
    <source>
        <strain evidence="3">ChiGjej1B1-24693</strain>
    </source>
</reference>
<name>A0A9D1KNV9_9ACTN</name>
<protein>
    <submittedName>
        <fullName evidence="3">DUF4878 domain-containing protein</fullName>
    </submittedName>
</protein>
<feature type="region of interest" description="Disordered" evidence="1">
    <location>
        <begin position="1"/>
        <end position="114"/>
    </location>
</feature>
<accession>A0A9D1KNV9</accession>
<feature type="compositionally biased region" description="Low complexity" evidence="1">
    <location>
        <begin position="58"/>
        <end position="88"/>
    </location>
</feature>
<evidence type="ECO:0000313" key="4">
    <source>
        <dbReference type="Proteomes" id="UP000886842"/>
    </source>
</evidence>
<reference evidence="3" key="1">
    <citation type="submission" date="2020-10" db="EMBL/GenBank/DDBJ databases">
        <authorList>
            <person name="Gilroy R."/>
        </authorList>
    </citation>
    <scope>NUCLEOTIDE SEQUENCE</scope>
    <source>
        <strain evidence="3">ChiGjej1B1-24693</strain>
    </source>
</reference>
<evidence type="ECO:0000256" key="2">
    <source>
        <dbReference type="SAM" id="Phobius"/>
    </source>
</evidence>
<gene>
    <name evidence="3" type="ORF">IAA98_15105</name>
</gene>
<sequence length="421" mass="44551">MSGYNSGGPQDPGGEYGLTPQGSAGGYESAPGGYETPGTDASGFGQPGGPTFLGPGQGQVSPGQPGFQQGYQPTGGYAGQAGPPQAHQGPPPYQQGPGPGGPPPYGMAPPPQKKSSTGLVLGIVGGVVALLLIAGVGGYFYVMNSRPDSMVKEYFEALAAGDADKALSYAANEPTDTTLLTDEVLKASNALGAITDVSITSRSEKTVRVSYRIGGQLDSVNYEVVKTDDGWKMREVAFPLGVTGTVKNVPLEINGARVKDAEDALVFPGTYELSTGSDYLAWSEPKQTVRGGTLQMPLTTTAELTDAGEKAARDAIRDLWDTCMDKKDLKPKGCPFQLAQLNGTVDKSSIRWSADPHPAKSWVIMPLRDATQLEGRTIYGLRLVFDYTNGGNSYHYDRTVTLSLNIYMDLTKEPLVVHWDN</sequence>